<accession>A0ABT8JUT5</accession>
<dbReference type="EMBL" id="JAROCC010000016">
    <property type="protein sequence ID" value="MDN4608928.1"/>
    <property type="molecule type" value="Genomic_DNA"/>
</dbReference>
<dbReference type="SUPFAM" id="SSF51735">
    <property type="entry name" value="NAD(P)-binding Rossmann-fold domains"/>
    <property type="match status" value="1"/>
</dbReference>
<organism evidence="2 3">
    <name type="scientific">Sporosarcina highlanderae</name>
    <dbReference type="NCBI Taxonomy" id="3035916"/>
    <lineage>
        <taxon>Bacteria</taxon>
        <taxon>Bacillati</taxon>
        <taxon>Bacillota</taxon>
        <taxon>Bacilli</taxon>
        <taxon>Bacillales</taxon>
        <taxon>Caryophanaceae</taxon>
        <taxon>Sporosarcina</taxon>
    </lineage>
</organism>
<keyword evidence="3" id="KW-1185">Reference proteome</keyword>
<evidence type="ECO:0000313" key="2">
    <source>
        <dbReference type="EMBL" id="MDN4608928.1"/>
    </source>
</evidence>
<dbReference type="InterPro" id="IPR050259">
    <property type="entry name" value="SDR"/>
</dbReference>
<comment type="caution">
    <text evidence="2">The sequence shown here is derived from an EMBL/GenBank/DDBJ whole genome shotgun (WGS) entry which is preliminary data.</text>
</comment>
<dbReference type="InterPro" id="IPR036291">
    <property type="entry name" value="NAD(P)-bd_dom_sf"/>
</dbReference>
<dbReference type="PANTHER" id="PTHR42879">
    <property type="entry name" value="3-OXOACYL-(ACYL-CARRIER-PROTEIN) REDUCTASE"/>
    <property type="match status" value="1"/>
</dbReference>
<dbReference type="CDD" id="cd05233">
    <property type="entry name" value="SDR_c"/>
    <property type="match status" value="1"/>
</dbReference>
<dbReference type="EC" id="1.1.1.47" evidence="2"/>
<dbReference type="PRINTS" id="PR00080">
    <property type="entry name" value="SDRFAMILY"/>
</dbReference>
<dbReference type="Pfam" id="PF13561">
    <property type="entry name" value="adh_short_C2"/>
    <property type="match status" value="1"/>
</dbReference>
<evidence type="ECO:0000313" key="3">
    <source>
        <dbReference type="Proteomes" id="UP001175097"/>
    </source>
</evidence>
<keyword evidence="2" id="KW-0560">Oxidoreductase</keyword>
<gene>
    <name evidence="2" type="ORF">P5G49_15815</name>
</gene>
<dbReference type="NCBIfam" id="NF005559">
    <property type="entry name" value="PRK07231.1"/>
    <property type="match status" value="1"/>
</dbReference>
<name>A0ABT8JUT5_9BACL</name>
<dbReference type="Gene3D" id="3.40.50.720">
    <property type="entry name" value="NAD(P)-binding Rossmann-like Domain"/>
    <property type="match status" value="1"/>
</dbReference>
<dbReference type="GO" id="GO:0047936">
    <property type="term" value="F:glucose 1-dehydrogenase [NAD(P)+] activity"/>
    <property type="evidence" value="ECO:0007669"/>
    <property type="project" value="UniProtKB-EC"/>
</dbReference>
<dbReference type="PANTHER" id="PTHR42879:SF2">
    <property type="entry name" value="3-OXOACYL-[ACYL-CARRIER-PROTEIN] REDUCTASE FABG"/>
    <property type="match status" value="1"/>
</dbReference>
<comment type="similarity">
    <text evidence="1">Belongs to the short-chain dehydrogenases/reductases (SDR) family.</text>
</comment>
<proteinExistence type="inferred from homology"/>
<sequence length="251" mass="26725">MLLQEKVALITGAASGLGRAQAIEYAKEGAKVILNDVNAEGLAETEKLIKDNNGTVLSIVADISKKGAVQNMVNKALEEFGTVDICVNNAAILADFKASLDISEDEWDRIMTVNVKAVYLLTNALLPHMLEKGKGTFINVASIGGTIAGVGDAAYITSKHALVGYTKQLAFNYAKDGIRAVSLCPGLTDTPMVRYAIDQQHPAVVRQIASIPSERIGRSEDVAYFSAYLASDRAQHINGVEMKIDGGQSIG</sequence>
<evidence type="ECO:0000256" key="1">
    <source>
        <dbReference type="ARBA" id="ARBA00006484"/>
    </source>
</evidence>
<dbReference type="RefSeq" id="WP_301245369.1">
    <property type="nucleotide sequence ID" value="NZ_JAROCC010000016.1"/>
</dbReference>
<protein>
    <submittedName>
        <fullName evidence="2">Glucose 1-dehydrogenase</fullName>
        <ecNumber evidence="2">1.1.1.47</ecNumber>
    </submittedName>
</protein>
<reference evidence="2" key="1">
    <citation type="submission" date="2023-03" db="EMBL/GenBank/DDBJ databases">
        <title>MT1 and MT2 Draft Genomes of Novel Species.</title>
        <authorList>
            <person name="Venkateswaran K."/>
        </authorList>
    </citation>
    <scope>NUCLEOTIDE SEQUENCE</scope>
    <source>
        <strain evidence="2">F6_3S_P_2</strain>
    </source>
</reference>
<dbReference type="Proteomes" id="UP001175097">
    <property type="component" value="Unassembled WGS sequence"/>
</dbReference>
<dbReference type="InterPro" id="IPR002347">
    <property type="entry name" value="SDR_fam"/>
</dbReference>
<dbReference type="PRINTS" id="PR00081">
    <property type="entry name" value="GDHRDH"/>
</dbReference>